<dbReference type="EMBL" id="CP036295">
    <property type="protein sequence ID" value="QCC86760.1"/>
    <property type="molecule type" value="Genomic_DNA"/>
</dbReference>
<name>A0A4V1CXM7_DESDE</name>
<dbReference type="OrthoDB" id="5366084at2"/>
<dbReference type="Pfam" id="PF00078">
    <property type="entry name" value="RVT_1"/>
    <property type="match status" value="1"/>
</dbReference>
<dbReference type="InterPro" id="IPR000477">
    <property type="entry name" value="RT_dom"/>
</dbReference>
<evidence type="ECO:0000259" key="1">
    <source>
        <dbReference type="PROSITE" id="PS50878"/>
    </source>
</evidence>
<organism evidence="2 3">
    <name type="scientific">Desulfovibrio desulfuricans</name>
    <dbReference type="NCBI Taxonomy" id="876"/>
    <lineage>
        <taxon>Bacteria</taxon>
        <taxon>Pseudomonadati</taxon>
        <taxon>Thermodesulfobacteriota</taxon>
        <taxon>Desulfovibrionia</taxon>
        <taxon>Desulfovibrionales</taxon>
        <taxon>Desulfovibrionaceae</taxon>
        <taxon>Desulfovibrio</taxon>
    </lineage>
</organism>
<feature type="domain" description="Reverse transcriptase" evidence="1">
    <location>
        <begin position="1"/>
        <end position="280"/>
    </location>
</feature>
<dbReference type="SUPFAM" id="SSF56672">
    <property type="entry name" value="DNA/RNA polymerases"/>
    <property type="match status" value="1"/>
</dbReference>
<reference evidence="2 3" key="1">
    <citation type="submission" date="2019-02" db="EMBL/GenBank/DDBJ databases">
        <title>Complete Genome Sequence of Desulfovibrio desulfuricans IC1, a Sulfonate Utilizing Anaerobe.</title>
        <authorList>
            <person name="Day L.A."/>
            <person name="De Leon K.B."/>
            <person name="Wall J.D."/>
        </authorList>
    </citation>
    <scope>NUCLEOTIDE SEQUENCE [LARGE SCALE GENOMIC DNA]</scope>
    <source>
        <strain evidence="2 3">IC1</strain>
    </source>
</reference>
<gene>
    <name evidence="2" type="ORF">DDIC_12895</name>
</gene>
<dbReference type="Proteomes" id="UP000297065">
    <property type="component" value="Chromosome"/>
</dbReference>
<dbReference type="CDD" id="cd01646">
    <property type="entry name" value="RT_Bac_retron_I"/>
    <property type="match status" value="1"/>
</dbReference>
<dbReference type="AlphaFoldDB" id="A0A4V1CXM7"/>
<accession>A0A4V1CXM7</accession>
<evidence type="ECO:0000313" key="3">
    <source>
        <dbReference type="Proteomes" id="UP000297065"/>
    </source>
</evidence>
<evidence type="ECO:0000313" key="2">
    <source>
        <dbReference type="EMBL" id="QCC86760.1"/>
    </source>
</evidence>
<dbReference type="NCBIfam" id="NF041747">
    <property type="entry name" value="Drt3a"/>
    <property type="match status" value="1"/>
</dbReference>
<proteinExistence type="predicted"/>
<dbReference type="InterPro" id="IPR043502">
    <property type="entry name" value="DNA/RNA_pol_sf"/>
</dbReference>
<dbReference type="PROSITE" id="PS50878">
    <property type="entry name" value="RT_POL"/>
    <property type="match status" value="1"/>
</dbReference>
<sequence>MRLTEDDKMPLFRQTFEASTLRKFIRRSDFWKKNNFCDDRSELDCVLSQLCERIWDIHYKIETKFFTNQNQKRVYVINDYDDSIVLRKIASDIKRIYQLFPPSRNEIVEQVISLLKDGSSYSILRTDIKSFFESIPLEKIISKLSDDGLLSPKSLSIIKNLYRNEDGTTSFKRGFSTSSILSELYMRSFDRKIKEIDGVYYYNRFVDDIVIFTTKDTKHLLTIIATLLGENLKLNEKKTSITILPCEKYQTKGYYKHKKCNESEQCKYNNKSFNYLGYNFTIPCLPNKDTKEREIEVRLSKNKLNKYKTRITKSFLKYAKDRNFDLLIDRISFLTDNSKIPSERNIGKIMTGIYYTYPFLSNPDNELCELDKYLLNCIHCSHNAFNGQIRFTREQLKAIKKYTFVNGFKKQISHSVTYVKLAQICECWKHA</sequence>
<protein>
    <recommendedName>
        <fullName evidence="1">Reverse transcriptase domain-containing protein</fullName>
    </recommendedName>
</protein>